<feature type="domain" description="Peptidase M20 dimerisation" evidence="4">
    <location>
        <begin position="210"/>
        <end position="311"/>
    </location>
</feature>
<organism evidence="5 6">
    <name type="scientific">Pelagirhabdus alkalitolerans</name>
    <dbReference type="NCBI Taxonomy" id="1612202"/>
    <lineage>
        <taxon>Bacteria</taxon>
        <taxon>Bacillati</taxon>
        <taxon>Bacillota</taxon>
        <taxon>Bacilli</taxon>
        <taxon>Bacillales</taxon>
        <taxon>Bacillaceae</taxon>
        <taxon>Pelagirhabdus</taxon>
    </lineage>
</organism>
<dbReference type="OrthoDB" id="9808195at2"/>
<sequence>MQINQTRLAERIQTLGAIGTDPQGGLTRLPFTKEEKEAKDLIKQYMQEANLHVTEDQVGNLFGTRQGQGTNRKTVLFGSHIDTVYNGGKYDGAAGVLTAIEVMQTLAENNATHDDDLTIVVFTDEEGARFSSGMLGSQALIGNWTEDMLQTTADKNGVTIAEAMQTYGYQAEKIDTVQLDGESLRCFLELHIEQGKVLEQEDTSVGYATGIVGIRWLNVTITGEADHAGTTPMNLRKDALTGASEIIQAIETKASTYPSLVATVGQLSVKPNGINIIPGEISFTLDTRDLDDVLLDQFVEEIHQTVETITEKRGLNAHIDQLNRAESIATSQHVNEALESSLKKNQLKVVSLPSGAGHDVMNMASLTDVGLIFIRTKDGISHHPNEFASDSDLADGAQVMLDTIIQLAEQKKEHD</sequence>
<gene>
    <name evidence="5" type="ORF">SAMN05421734_10881</name>
</gene>
<dbReference type="PANTHER" id="PTHR32494">
    <property type="entry name" value="ALLANTOATE DEIMINASE-RELATED"/>
    <property type="match status" value="1"/>
</dbReference>
<dbReference type="PIRSF" id="PIRSF001235">
    <property type="entry name" value="Amidase_carbamoylase"/>
    <property type="match status" value="1"/>
</dbReference>
<dbReference type="Gene3D" id="3.30.70.360">
    <property type="match status" value="1"/>
</dbReference>
<keyword evidence="2" id="KW-0378">Hydrolase</keyword>
<dbReference type="EMBL" id="FMYI01000008">
    <property type="protein sequence ID" value="SDC42579.1"/>
    <property type="molecule type" value="Genomic_DNA"/>
</dbReference>
<dbReference type="InterPro" id="IPR001261">
    <property type="entry name" value="ArgE/DapE_CS"/>
</dbReference>
<evidence type="ECO:0000313" key="6">
    <source>
        <dbReference type="Proteomes" id="UP000242949"/>
    </source>
</evidence>
<feature type="binding site" evidence="3">
    <location>
        <position position="80"/>
    </location>
    <ligand>
        <name>Zn(2+)</name>
        <dbReference type="ChEBI" id="CHEBI:29105"/>
        <label>1</label>
    </ligand>
</feature>
<dbReference type="STRING" id="1612202.SAMN05421734_10881"/>
<dbReference type="SUPFAM" id="SSF55031">
    <property type="entry name" value="Bacterial exopeptidase dimerisation domain"/>
    <property type="match status" value="1"/>
</dbReference>
<evidence type="ECO:0000259" key="4">
    <source>
        <dbReference type="Pfam" id="PF07687"/>
    </source>
</evidence>
<dbReference type="Proteomes" id="UP000242949">
    <property type="component" value="Unassembled WGS sequence"/>
</dbReference>
<dbReference type="Pfam" id="PF01546">
    <property type="entry name" value="Peptidase_M20"/>
    <property type="match status" value="1"/>
</dbReference>
<feature type="binding site" evidence="3">
    <location>
        <position position="126"/>
    </location>
    <ligand>
        <name>Zn(2+)</name>
        <dbReference type="ChEBI" id="CHEBI:29105"/>
        <label>2</label>
    </ligand>
</feature>
<accession>A0A1G6LH74</accession>
<dbReference type="SUPFAM" id="SSF53187">
    <property type="entry name" value="Zn-dependent exopeptidases"/>
    <property type="match status" value="1"/>
</dbReference>
<dbReference type="CDD" id="cd03884">
    <property type="entry name" value="M20_bAS"/>
    <property type="match status" value="1"/>
</dbReference>
<feature type="binding site" evidence="3">
    <location>
        <position position="91"/>
    </location>
    <ligand>
        <name>Zn(2+)</name>
        <dbReference type="ChEBI" id="CHEBI:29105"/>
        <label>2</label>
    </ligand>
</feature>
<dbReference type="Gene3D" id="3.40.630.10">
    <property type="entry name" value="Zn peptidases"/>
    <property type="match status" value="1"/>
</dbReference>
<dbReference type="GO" id="GO:0046872">
    <property type="term" value="F:metal ion binding"/>
    <property type="evidence" value="ECO:0007669"/>
    <property type="project" value="UniProtKB-KW"/>
</dbReference>
<name>A0A1G6LH74_9BACI</name>
<keyword evidence="6" id="KW-1185">Reference proteome</keyword>
<evidence type="ECO:0000256" key="2">
    <source>
        <dbReference type="ARBA" id="ARBA00022801"/>
    </source>
</evidence>
<dbReference type="GO" id="GO:0016813">
    <property type="term" value="F:hydrolase activity, acting on carbon-nitrogen (but not peptide) bonds, in linear amidines"/>
    <property type="evidence" value="ECO:0007669"/>
    <property type="project" value="InterPro"/>
</dbReference>
<dbReference type="Pfam" id="PF07687">
    <property type="entry name" value="M20_dimer"/>
    <property type="match status" value="1"/>
</dbReference>
<feature type="binding site" evidence="3">
    <location>
        <position position="191"/>
    </location>
    <ligand>
        <name>Zn(2+)</name>
        <dbReference type="ChEBI" id="CHEBI:29105"/>
        <label>1</label>
    </ligand>
</feature>
<dbReference type="AlphaFoldDB" id="A0A1G6LH74"/>
<dbReference type="InterPro" id="IPR011650">
    <property type="entry name" value="Peptidase_M20_dimer"/>
</dbReference>
<dbReference type="InterPro" id="IPR010158">
    <property type="entry name" value="Amidase_Cbmase"/>
</dbReference>
<evidence type="ECO:0000256" key="1">
    <source>
        <dbReference type="ARBA" id="ARBA00006153"/>
    </source>
</evidence>
<dbReference type="PROSITE" id="PS00758">
    <property type="entry name" value="ARGE_DAPE_CPG2_1"/>
    <property type="match status" value="1"/>
</dbReference>
<keyword evidence="3" id="KW-0862">Zinc</keyword>
<comment type="cofactor">
    <cofactor evidence="3">
        <name>Zn(2+)</name>
        <dbReference type="ChEBI" id="CHEBI:29105"/>
    </cofactor>
    <text evidence="3">Binds 2 Zn(2+) ions per subunit.</text>
</comment>
<reference evidence="6" key="1">
    <citation type="submission" date="2016-09" db="EMBL/GenBank/DDBJ databases">
        <authorList>
            <person name="Varghese N."/>
            <person name="Submissions S."/>
        </authorList>
    </citation>
    <scope>NUCLEOTIDE SEQUENCE [LARGE SCALE GENOMIC DNA]</scope>
    <source>
        <strain evidence="6">S5</strain>
    </source>
</reference>
<comment type="similarity">
    <text evidence="1">Belongs to the peptidase M20 family.</text>
</comment>
<dbReference type="InterPro" id="IPR002933">
    <property type="entry name" value="Peptidase_M20"/>
</dbReference>
<keyword evidence="3" id="KW-0479">Metal-binding</keyword>
<dbReference type="NCBIfam" id="TIGR01879">
    <property type="entry name" value="hydantase"/>
    <property type="match status" value="1"/>
</dbReference>
<feature type="binding site" evidence="3">
    <location>
        <position position="382"/>
    </location>
    <ligand>
        <name>Zn(2+)</name>
        <dbReference type="ChEBI" id="CHEBI:29105"/>
        <label>2</label>
    </ligand>
</feature>
<evidence type="ECO:0000256" key="3">
    <source>
        <dbReference type="PIRSR" id="PIRSR001235-1"/>
    </source>
</evidence>
<feature type="binding site" evidence="3">
    <location>
        <position position="91"/>
    </location>
    <ligand>
        <name>Zn(2+)</name>
        <dbReference type="ChEBI" id="CHEBI:29105"/>
        <label>1</label>
    </ligand>
</feature>
<proteinExistence type="inferred from homology"/>
<evidence type="ECO:0000313" key="5">
    <source>
        <dbReference type="EMBL" id="SDC42579.1"/>
    </source>
</evidence>
<dbReference type="RefSeq" id="WP_090796480.1">
    <property type="nucleotide sequence ID" value="NZ_FMYI01000008.1"/>
</dbReference>
<dbReference type="NCBIfam" id="NF006771">
    <property type="entry name" value="PRK09290.1-5"/>
    <property type="match status" value="1"/>
</dbReference>
<dbReference type="PANTHER" id="PTHR32494:SF5">
    <property type="entry name" value="ALLANTOATE AMIDOHYDROLASE"/>
    <property type="match status" value="1"/>
</dbReference>
<dbReference type="InterPro" id="IPR036264">
    <property type="entry name" value="Bact_exopeptidase_dim_dom"/>
</dbReference>
<protein>
    <submittedName>
        <fullName evidence="5">Allantoate deiminase</fullName>
    </submittedName>
</protein>